<dbReference type="Proteomes" id="UP000613840">
    <property type="component" value="Unassembled WGS sequence"/>
</dbReference>
<name>A0A917S7N0_9ACTN</name>
<dbReference type="Pfam" id="PF13826">
    <property type="entry name" value="Monooxy_af470-like"/>
    <property type="match status" value="1"/>
</dbReference>
<evidence type="ECO:0008006" key="3">
    <source>
        <dbReference type="Google" id="ProtNLM"/>
    </source>
</evidence>
<dbReference type="AlphaFoldDB" id="A0A917S7N0"/>
<proteinExistence type="predicted"/>
<evidence type="ECO:0000313" key="1">
    <source>
        <dbReference type="EMBL" id="GGL60040.1"/>
    </source>
</evidence>
<reference evidence="1" key="2">
    <citation type="submission" date="2020-09" db="EMBL/GenBank/DDBJ databases">
        <authorList>
            <person name="Sun Q."/>
            <person name="Zhou Y."/>
        </authorList>
    </citation>
    <scope>NUCLEOTIDE SEQUENCE</scope>
    <source>
        <strain evidence="1">CGMCC 4.7306</strain>
    </source>
</reference>
<comment type="caution">
    <text evidence="1">The sequence shown here is derived from an EMBL/GenBank/DDBJ whole genome shotgun (WGS) entry which is preliminary data.</text>
</comment>
<dbReference type="EMBL" id="BMMZ01000004">
    <property type="protein sequence ID" value="GGL60040.1"/>
    <property type="molecule type" value="Genomic_DNA"/>
</dbReference>
<dbReference type="InterPro" id="IPR025444">
    <property type="entry name" value="Monooxy_af470"/>
</dbReference>
<protein>
    <recommendedName>
        <fullName evidence="3">DUF4188 domain-containing protein</fullName>
    </recommendedName>
</protein>
<gene>
    <name evidence="1" type="ORF">GCM10011575_18220</name>
</gene>
<accession>A0A917S7N0</accession>
<keyword evidence="2" id="KW-1185">Reference proteome</keyword>
<sequence>MAGINTGRMTHDYAISEDGVTEGNTDRDLVVFLIGMTINRWWRPDRWLPVFAAMPRMLRELSQDKESGLLGYRLIFDLRGPWLVQYWSSLDKLYAYASDPAATHRPAWAAYNRNARKAGGVVGVWHETFQVEHAESIYVNTPLQGLAKATGIKPVTGRLNTARQRITQEPSSPA</sequence>
<reference evidence="1" key="1">
    <citation type="journal article" date="2014" name="Int. J. Syst. Evol. Microbiol.">
        <title>Complete genome sequence of Corynebacterium casei LMG S-19264T (=DSM 44701T), isolated from a smear-ripened cheese.</title>
        <authorList>
            <consortium name="US DOE Joint Genome Institute (JGI-PGF)"/>
            <person name="Walter F."/>
            <person name="Albersmeier A."/>
            <person name="Kalinowski J."/>
            <person name="Ruckert C."/>
        </authorList>
    </citation>
    <scope>NUCLEOTIDE SEQUENCE</scope>
    <source>
        <strain evidence="1">CGMCC 4.7306</strain>
    </source>
</reference>
<organism evidence="1 2">
    <name type="scientific">Microlunatus endophyticus</name>
    <dbReference type="NCBI Taxonomy" id="1716077"/>
    <lineage>
        <taxon>Bacteria</taxon>
        <taxon>Bacillati</taxon>
        <taxon>Actinomycetota</taxon>
        <taxon>Actinomycetes</taxon>
        <taxon>Propionibacteriales</taxon>
        <taxon>Propionibacteriaceae</taxon>
        <taxon>Microlunatus</taxon>
    </lineage>
</organism>
<evidence type="ECO:0000313" key="2">
    <source>
        <dbReference type="Proteomes" id="UP000613840"/>
    </source>
</evidence>